<sequence length="320" mass="36434">MPLDPVFNKLLETDFDSMYTSLSMDQLREYYRKSWDDYKGDIIKIGTVSNHIVETSKRETPIRIYNPKNGKIHPVFIWIHGGGFVFGDIEVYDSICRKITNTVNCTVISINYGLAPEHKFPEPVEECYQVVKWVYENAKELNILPAKIAIGGDSAGGTIAAVIAQLSRDRNEFPIVYQVEVNTMFDLLGQTKPLSRVENAKGYRLTTEANNNFFIPNYLNNLCEAKNPLASPLLAENFNDLPDACIITCEYDPLRDEGEHYAKNLSDAGADVCLKRYDGMIHGFFNMQRTVKEARDALDLVCTKLNEAFWEDVHIPRKNE</sequence>
<dbReference type="PANTHER" id="PTHR23025">
    <property type="entry name" value="TRIACYLGLYCEROL LIPASE"/>
    <property type="match status" value="1"/>
</dbReference>
<dbReference type="SUPFAM" id="SSF53474">
    <property type="entry name" value="alpha/beta-Hydrolases"/>
    <property type="match status" value="1"/>
</dbReference>
<dbReference type="Proteomes" id="UP000247523">
    <property type="component" value="Unassembled WGS sequence"/>
</dbReference>
<dbReference type="GO" id="GO:0004806">
    <property type="term" value="F:triacylglycerol lipase activity"/>
    <property type="evidence" value="ECO:0007669"/>
    <property type="project" value="TreeGrafter"/>
</dbReference>
<dbReference type="GO" id="GO:0005829">
    <property type="term" value="C:cytosol"/>
    <property type="evidence" value="ECO:0007669"/>
    <property type="project" value="TreeGrafter"/>
</dbReference>
<evidence type="ECO:0000313" key="3">
    <source>
        <dbReference type="Proteomes" id="UP000247523"/>
    </source>
</evidence>
<dbReference type="Gene3D" id="3.40.50.1820">
    <property type="entry name" value="alpha/beta hydrolase"/>
    <property type="match status" value="1"/>
</dbReference>
<proteinExistence type="predicted"/>
<dbReference type="EMBL" id="QICS01000009">
    <property type="protein sequence ID" value="PXV87777.1"/>
    <property type="molecule type" value="Genomic_DNA"/>
</dbReference>
<evidence type="ECO:0000313" key="2">
    <source>
        <dbReference type="EMBL" id="PXV87777.1"/>
    </source>
</evidence>
<dbReference type="InterPro" id="IPR029058">
    <property type="entry name" value="AB_hydrolase_fold"/>
</dbReference>
<dbReference type="InterPro" id="IPR013094">
    <property type="entry name" value="AB_hydrolase_3"/>
</dbReference>
<gene>
    <name evidence="2" type="ORF">C8E03_10967</name>
</gene>
<dbReference type="GO" id="GO:0019433">
    <property type="term" value="P:triglyceride catabolic process"/>
    <property type="evidence" value="ECO:0007669"/>
    <property type="project" value="TreeGrafter"/>
</dbReference>
<dbReference type="GO" id="GO:0004771">
    <property type="term" value="F:sterol ester esterase activity"/>
    <property type="evidence" value="ECO:0007669"/>
    <property type="project" value="TreeGrafter"/>
</dbReference>
<dbReference type="Pfam" id="PF07859">
    <property type="entry name" value="Abhydrolase_3"/>
    <property type="match status" value="1"/>
</dbReference>
<comment type="caution">
    <text evidence="2">The sequence shown here is derived from an EMBL/GenBank/DDBJ whole genome shotgun (WGS) entry which is preliminary data.</text>
</comment>
<reference evidence="2 3" key="1">
    <citation type="submission" date="2018-05" db="EMBL/GenBank/DDBJ databases">
        <title>Genomic Encyclopedia of Type Strains, Phase IV (KMG-IV): sequencing the most valuable type-strain genomes for metagenomic binning, comparative biology and taxonomic classification.</title>
        <authorList>
            <person name="Goeker M."/>
        </authorList>
    </citation>
    <scope>NUCLEOTIDE SEQUENCE [LARGE SCALE GENOMIC DNA]</scope>
    <source>
        <strain evidence="2 3">DSM 28816</strain>
    </source>
</reference>
<evidence type="ECO:0000259" key="1">
    <source>
        <dbReference type="Pfam" id="PF07859"/>
    </source>
</evidence>
<feature type="domain" description="Alpha/beta hydrolase fold-3" evidence="1">
    <location>
        <begin position="77"/>
        <end position="285"/>
    </location>
</feature>
<protein>
    <submittedName>
        <fullName evidence="2">Acetyl esterase</fullName>
    </submittedName>
</protein>
<dbReference type="AlphaFoldDB" id="A0A318ETT8"/>
<dbReference type="PANTHER" id="PTHR23025:SF3">
    <property type="entry name" value="HORMONE-SENSITIVE LIPASE"/>
    <property type="match status" value="1"/>
</dbReference>
<name>A0A318ETT8_9FIRM</name>
<accession>A0A318ETT8</accession>
<dbReference type="RefSeq" id="WP_110291511.1">
    <property type="nucleotide sequence ID" value="NZ_QICS01000009.1"/>
</dbReference>
<organism evidence="2 3">
    <name type="scientific">Lachnotalea glycerini</name>
    <dbReference type="NCBI Taxonomy" id="1763509"/>
    <lineage>
        <taxon>Bacteria</taxon>
        <taxon>Bacillati</taxon>
        <taxon>Bacillota</taxon>
        <taxon>Clostridia</taxon>
        <taxon>Lachnospirales</taxon>
        <taxon>Lachnospiraceae</taxon>
        <taxon>Lachnotalea</taxon>
    </lineage>
</organism>